<sequence>MAATIDIEDEFRDLSPIARSETMTSLLSQFADRMLDNNKRIFERVLDMIAETEGGEQLHLNMLATYLEMETSEVHVKSWDDTEITRLSDYKASSRLGHDSGVCPWEHDSSEYIAAFLLHLQKAVRENASRDLLGDAAETLELPTDFCEFLKHTAGVVYPNLDRQMFVCSFGTNTYDIKGQAQPLDKMCKIAGPNGFVVAAGWTAGDNDRSFAEPHEPWRWRIFINNLDFHDRGYYESLGDFLSWYCSAYDWVDWEAVQQGIAFLHQECKEALEEDEERTSEEAEGQTSDEESD</sequence>
<gene>
    <name evidence="2" type="ORF">M437DRAFT_78296</name>
</gene>
<dbReference type="AlphaFoldDB" id="A0A074VFF9"/>
<organism evidence="2 3">
    <name type="scientific">Aureobasidium melanogenum (strain CBS 110374)</name>
    <name type="common">Aureobasidium pullulans var. melanogenum</name>
    <dbReference type="NCBI Taxonomy" id="1043003"/>
    <lineage>
        <taxon>Eukaryota</taxon>
        <taxon>Fungi</taxon>
        <taxon>Dikarya</taxon>
        <taxon>Ascomycota</taxon>
        <taxon>Pezizomycotina</taxon>
        <taxon>Dothideomycetes</taxon>
        <taxon>Dothideomycetidae</taxon>
        <taxon>Dothideales</taxon>
        <taxon>Saccotheciaceae</taxon>
        <taxon>Aureobasidium</taxon>
    </lineage>
</organism>
<evidence type="ECO:0000313" key="2">
    <source>
        <dbReference type="EMBL" id="KEQ59505.1"/>
    </source>
</evidence>
<accession>A0A074VFF9</accession>
<dbReference type="HOGENOM" id="CLU_082757_0_0_1"/>
<protein>
    <submittedName>
        <fullName evidence="2">Uncharacterized protein</fullName>
    </submittedName>
</protein>
<dbReference type="RefSeq" id="XP_040876528.1">
    <property type="nucleotide sequence ID" value="XM_041026965.1"/>
</dbReference>
<dbReference type="EMBL" id="KL584848">
    <property type="protein sequence ID" value="KEQ59505.1"/>
    <property type="molecule type" value="Genomic_DNA"/>
</dbReference>
<evidence type="ECO:0000313" key="3">
    <source>
        <dbReference type="Proteomes" id="UP000030672"/>
    </source>
</evidence>
<evidence type="ECO:0000256" key="1">
    <source>
        <dbReference type="SAM" id="MobiDB-lite"/>
    </source>
</evidence>
<dbReference type="Proteomes" id="UP000030672">
    <property type="component" value="Unassembled WGS sequence"/>
</dbReference>
<feature type="region of interest" description="Disordered" evidence="1">
    <location>
        <begin position="272"/>
        <end position="293"/>
    </location>
</feature>
<dbReference type="GeneID" id="63920338"/>
<name>A0A074VFF9_AURM1</name>
<proteinExistence type="predicted"/>
<reference evidence="2 3" key="1">
    <citation type="journal article" date="2014" name="BMC Genomics">
        <title>Genome sequencing of four Aureobasidium pullulans varieties: biotechnological potential, stress tolerance, and description of new species.</title>
        <authorList>
            <person name="Gostin Ar C."/>
            <person name="Ohm R.A."/>
            <person name="Kogej T."/>
            <person name="Sonjak S."/>
            <person name="Turk M."/>
            <person name="Zajc J."/>
            <person name="Zalar P."/>
            <person name="Grube M."/>
            <person name="Sun H."/>
            <person name="Han J."/>
            <person name="Sharma A."/>
            <person name="Chiniquy J."/>
            <person name="Ngan C.Y."/>
            <person name="Lipzen A."/>
            <person name="Barry K."/>
            <person name="Grigoriev I.V."/>
            <person name="Gunde-Cimerman N."/>
        </authorList>
    </citation>
    <scope>NUCLEOTIDE SEQUENCE [LARGE SCALE GENOMIC DNA]</scope>
    <source>
        <strain evidence="2 3">CBS 110374</strain>
    </source>
</reference>
<keyword evidence="3" id="KW-1185">Reference proteome</keyword>